<dbReference type="AlphaFoldDB" id="A0A0E3VV44"/>
<reference evidence="1 2" key="1">
    <citation type="submission" date="2014-11" db="EMBL/GenBank/DDBJ databases">
        <title>Symbiosis island explosion on the genome of extra-slow-growing strains of soybean bradyrhizobia with massive insertion sequences.</title>
        <authorList>
            <person name="Iida T."/>
            <person name="Minamisawa K."/>
        </authorList>
    </citation>
    <scope>NUCLEOTIDE SEQUENCE [LARGE SCALE GENOMIC DNA]</scope>
    <source>
        <strain evidence="1 2">NK6</strain>
    </source>
</reference>
<dbReference type="Proteomes" id="UP000063308">
    <property type="component" value="Chromosome"/>
</dbReference>
<evidence type="ECO:0000313" key="2">
    <source>
        <dbReference type="Proteomes" id="UP000063308"/>
    </source>
</evidence>
<dbReference type="RefSeq" id="WP_171901207.1">
    <property type="nucleotide sequence ID" value="NZ_CP126038.1"/>
</dbReference>
<organism evidence="1 2">
    <name type="scientific">Bradyrhizobium diazoefficiens</name>
    <dbReference type="NCBI Taxonomy" id="1355477"/>
    <lineage>
        <taxon>Bacteria</taxon>
        <taxon>Pseudomonadati</taxon>
        <taxon>Pseudomonadota</taxon>
        <taxon>Alphaproteobacteria</taxon>
        <taxon>Hyphomicrobiales</taxon>
        <taxon>Nitrobacteraceae</taxon>
        <taxon>Bradyrhizobium</taxon>
    </lineage>
</organism>
<dbReference type="EMBL" id="AP014685">
    <property type="protein sequence ID" value="BAR58515.1"/>
    <property type="molecule type" value="Genomic_DNA"/>
</dbReference>
<protein>
    <submittedName>
        <fullName evidence="1">Uncharacterized protein</fullName>
    </submittedName>
</protein>
<accession>A0A0E3VV44</accession>
<name>A0A0E3VV44_9BRAD</name>
<proteinExistence type="predicted"/>
<sequence length="55" mass="6430">MPVKRMNAVVLTATVQTVADIVHEVGEGIAIWTIPYVTPYRRRWRARRNLHEFPL</sequence>
<gene>
    <name evidence="1" type="ORF">NK6_5356</name>
</gene>
<evidence type="ECO:0000313" key="1">
    <source>
        <dbReference type="EMBL" id="BAR58515.1"/>
    </source>
</evidence>